<evidence type="ECO:0000256" key="2">
    <source>
        <dbReference type="ARBA" id="ARBA00022692"/>
    </source>
</evidence>
<dbReference type="AlphaFoldDB" id="A0AAD9V7S1"/>
<evidence type="ECO:0000256" key="1">
    <source>
        <dbReference type="ARBA" id="ARBA00004141"/>
    </source>
</evidence>
<feature type="transmembrane region" description="Helical" evidence="8">
    <location>
        <begin position="29"/>
        <end position="55"/>
    </location>
</feature>
<comment type="subcellular location">
    <subcellularLocation>
        <location evidence="1">Membrane</location>
        <topology evidence="1">Multi-pass membrane protein</topology>
    </subcellularLocation>
</comment>
<reference evidence="10" key="1">
    <citation type="journal article" date="2023" name="G3 (Bethesda)">
        <title>Whole genome assembly and annotation of the endangered Caribbean coral Acropora cervicornis.</title>
        <authorList>
            <person name="Selwyn J.D."/>
            <person name="Vollmer S.V."/>
        </authorList>
    </citation>
    <scope>NUCLEOTIDE SEQUENCE</scope>
    <source>
        <strain evidence="10">K2</strain>
    </source>
</reference>
<keyword evidence="2 8" id="KW-0812">Transmembrane</keyword>
<keyword evidence="11" id="KW-1185">Reference proteome</keyword>
<feature type="transmembrane region" description="Helical" evidence="8">
    <location>
        <begin position="397"/>
        <end position="416"/>
    </location>
</feature>
<evidence type="ECO:0000256" key="5">
    <source>
        <dbReference type="ARBA" id="ARBA00023136"/>
    </source>
</evidence>
<feature type="domain" description="G-protein coupled receptors family 1 profile" evidence="9">
    <location>
        <begin position="45"/>
        <end position="298"/>
    </location>
</feature>
<dbReference type="CDD" id="cd00637">
    <property type="entry name" value="7tm_classA_rhodopsin-like"/>
    <property type="match status" value="2"/>
</dbReference>
<evidence type="ECO:0000256" key="7">
    <source>
        <dbReference type="ARBA" id="ARBA00023224"/>
    </source>
</evidence>
<dbReference type="InterPro" id="IPR000276">
    <property type="entry name" value="GPCR_Rhodpsn"/>
</dbReference>
<dbReference type="GO" id="GO:0004930">
    <property type="term" value="F:G protein-coupled receptor activity"/>
    <property type="evidence" value="ECO:0007669"/>
    <property type="project" value="UniProtKB-KW"/>
</dbReference>
<feature type="transmembrane region" description="Helical" evidence="8">
    <location>
        <begin position="191"/>
        <end position="216"/>
    </location>
</feature>
<comment type="caution">
    <text evidence="10">The sequence shown here is derived from an EMBL/GenBank/DDBJ whole genome shotgun (WGS) entry which is preliminary data.</text>
</comment>
<dbReference type="Proteomes" id="UP001249851">
    <property type="component" value="Unassembled WGS sequence"/>
</dbReference>
<evidence type="ECO:0000256" key="4">
    <source>
        <dbReference type="ARBA" id="ARBA00023040"/>
    </source>
</evidence>
<dbReference type="PANTHER" id="PTHR45695:SF9">
    <property type="entry name" value="LEUCOKININ RECEPTOR"/>
    <property type="match status" value="1"/>
</dbReference>
<evidence type="ECO:0000313" key="11">
    <source>
        <dbReference type="Proteomes" id="UP001249851"/>
    </source>
</evidence>
<keyword evidence="3 8" id="KW-1133">Transmembrane helix</keyword>
<dbReference type="PROSITE" id="PS50262">
    <property type="entry name" value="G_PROTEIN_RECEP_F1_2"/>
    <property type="match status" value="2"/>
</dbReference>
<feature type="transmembrane region" description="Helical" evidence="8">
    <location>
        <begin position="147"/>
        <end position="163"/>
    </location>
</feature>
<dbReference type="Gene3D" id="1.20.1070.10">
    <property type="entry name" value="Rhodopsin 7-helix transmembrane proteins"/>
    <property type="match status" value="2"/>
</dbReference>
<proteinExistence type="predicted"/>
<feature type="transmembrane region" description="Helical" evidence="8">
    <location>
        <begin position="454"/>
        <end position="474"/>
    </location>
</feature>
<feature type="transmembrane region" description="Helical" evidence="8">
    <location>
        <begin position="249"/>
        <end position="273"/>
    </location>
</feature>
<keyword evidence="6 10" id="KW-0675">Receptor</keyword>
<keyword evidence="5 8" id="KW-0472">Membrane</keyword>
<dbReference type="EMBL" id="JARQWQ010000024">
    <property type="protein sequence ID" value="KAK2563885.1"/>
    <property type="molecule type" value="Genomic_DNA"/>
</dbReference>
<evidence type="ECO:0000256" key="3">
    <source>
        <dbReference type="ARBA" id="ARBA00022989"/>
    </source>
</evidence>
<name>A0AAD9V7S1_ACRCE</name>
<dbReference type="PANTHER" id="PTHR45695">
    <property type="entry name" value="LEUCOKININ RECEPTOR-RELATED"/>
    <property type="match status" value="1"/>
</dbReference>
<dbReference type="SUPFAM" id="SSF81321">
    <property type="entry name" value="Family A G protein-coupled receptor-like"/>
    <property type="match status" value="2"/>
</dbReference>
<feature type="domain" description="G-protein coupled receptors family 1 profile" evidence="9">
    <location>
        <begin position="348"/>
        <end position="514"/>
    </location>
</feature>
<protein>
    <submittedName>
        <fullName evidence="10">Neuropeptide Y receptor type 1</fullName>
    </submittedName>
</protein>
<feature type="transmembrane region" description="Helical" evidence="8">
    <location>
        <begin position="67"/>
        <end position="86"/>
    </location>
</feature>
<feature type="transmembrane region" description="Helical" evidence="8">
    <location>
        <begin position="494"/>
        <end position="516"/>
    </location>
</feature>
<sequence>MDNNTTTGNSSHPHICKELSCFLTKEERYVIAASLFAIALISLTGNIPILIVTLFSAKRRNSSNLATINLVISDLLMTVFCVPFVTMDLYVFDAWVFGSTMCFLVTFLQNTAIQSSLLNLLIITCEKFLAVRFPFHVRLRKQMVCRFMPVAWMLAVAESIFLVRHKKMKVYENNTYCMYDYPDQQAFQRRVAVTTVTFFCPLAVIIVLHSITAYTLGKGTNHFKLYENEEDAFKNLPRQQKRHKKATKIILVTLISIIICWGPFYVYNALLLFDFMDQLSLRSIHIGYAVHPENPLTDADGDENMWMYEQQTTLRRRFEMNATVTNSTDDCGAVICLFTYERTKVRYLVLGGWILGIIQSSVYLSYRTVREINGVPYCIEDWPSFQTRRIFNVVQAIALRFVPLTFMICLHIVTILKIKARMRSRRANAEQDDFDSISHMVQVSPQALKTRKKAVVMLVVVVAVSAWTLFPYSAYICWRMLGATDSFSYFTSNVIYIVVMWLVFFNSCCHPIIFGLMSSEYRKAAKGALSLKSTASTGNRSSLRKKSRQVPMILTPSPGVARRYCNDQNSLLSAMNTTWRIQQS</sequence>
<dbReference type="InterPro" id="IPR017452">
    <property type="entry name" value="GPCR_Rhodpsn_7TM"/>
</dbReference>
<dbReference type="GO" id="GO:0005886">
    <property type="term" value="C:plasma membrane"/>
    <property type="evidence" value="ECO:0007669"/>
    <property type="project" value="TreeGrafter"/>
</dbReference>
<organism evidence="10 11">
    <name type="scientific">Acropora cervicornis</name>
    <name type="common">Staghorn coral</name>
    <dbReference type="NCBI Taxonomy" id="6130"/>
    <lineage>
        <taxon>Eukaryota</taxon>
        <taxon>Metazoa</taxon>
        <taxon>Cnidaria</taxon>
        <taxon>Anthozoa</taxon>
        <taxon>Hexacorallia</taxon>
        <taxon>Scleractinia</taxon>
        <taxon>Astrocoeniina</taxon>
        <taxon>Acroporidae</taxon>
        <taxon>Acropora</taxon>
    </lineage>
</organism>
<dbReference type="PRINTS" id="PR00237">
    <property type="entry name" value="GPCRRHODOPSN"/>
</dbReference>
<evidence type="ECO:0000256" key="6">
    <source>
        <dbReference type="ARBA" id="ARBA00023170"/>
    </source>
</evidence>
<evidence type="ECO:0000259" key="9">
    <source>
        <dbReference type="PROSITE" id="PS50262"/>
    </source>
</evidence>
<evidence type="ECO:0000313" key="10">
    <source>
        <dbReference type="EMBL" id="KAK2563885.1"/>
    </source>
</evidence>
<reference evidence="10" key="2">
    <citation type="journal article" date="2023" name="Science">
        <title>Genomic signatures of disease resistance in endangered staghorn corals.</title>
        <authorList>
            <person name="Vollmer S.V."/>
            <person name="Selwyn J.D."/>
            <person name="Despard B.A."/>
            <person name="Roesel C.L."/>
        </authorList>
    </citation>
    <scope>NUCLEOTIDE SEQUENCE</scope>
    <source>
        <strain evidence="10">K2</strain>
    </source>
</reference>
<evidence type="ECO:0000256" key="8">
    <source>
        <dbReference type="SAM" id="Phobius"/>
    </source>
</evidence>
<keyword evidence="7" id="KW-0807">Transducer</keyword>
<accession>A0AAD9V7S1</accession>
<dbReference type="Pfam" id="PF00001">
    <property type="entry name" value="7tm_1"/>
    <property type="match status" value="2"/>
</dbReference>
<keyword evidence="4" id="KW-0297">G-protein coupled receptor</keyword>
<gene>
    <name evidence="10" type="ORF">P5673_012893</name>
</gene>